<feature type="region of interest" description="Disordered" evidence="4">
    <location>
        <begin position="1"/>
        <end position="53"/>
    </location>
</feature>
<feature type="domain" description="E3 ubiquitin-protein ligase APD1-4 middle" evidence="7">
    <location>
        <begin position="230"/>
        <end position="305"/>
    </location>
</feature>
<dbReference type="EMBL" id="BPVZ01001091">
    <property type="protein sequence ID" value="GKV53117.1"/>
    <property type="molecule type" value="Genomic_DNA"/>
</dbReference>
<feature type="transmembrane region" description="Helical" evidence="5">
    <location>
        <begin position="79"/>
        <end position="103"/>
    </location>
</feature>
<dbReference type="InterPro" id="IPR032008">
    <property type="entry name" value="APD1-4_N"/>
</dbReference>
<comment type="caution">
    <text evidence="8">The sequence shown here is derived from an EMBL/GenBank/DDBJ whole genome shotgun (WGS) entry which is preliminary data.</text>
</comment>
<keyword evidence="5" id="KW-0812">Transmembrane</keyword>
<dbReference type="GO" id="GO:0009705">
    <property type="term" value="C:plant-type vacuole membrane"/>
    <property type="evidence" value="ECO:0007669"/>
    <property type="project" value="TreeGrafter"/>
</dbReference>
<feature type="domain" description="E3 ubiquitin-protein ligase APD1-4 N-terminal" evidence="6">
    <location>
        <begin position="139"/>
        <end position="205"/>
    </location>
</feature>
<accession>A0AAV5MXJ7</accession>
<evidence type="ECO:0000259" key="7">
    <source>
        <dbReference type="Pfam" id="PF16041"/>
    </source>
</evidence>
<evidence type="ECO:0000256" key="5">
    <source>
        <dbReference type="SAM" id="Phobius"/>
    </source>
</evidence>
<dbReference type="AlphaFoldDB" id="A0AAV5MXJ7"/>
<gene>
    <name evidence="8" type="ORF">SLEP1_g59661</name>
</gene>
<evidence type="ECO:0000313" key="8">
    <source>
        <dbReference type="EMBL" id="GKV53117.1"/>
    </source>
</evidence>
<feature type="compositionally biased region" description="Basic and acidic residues" evidence="4">
    <location>
        <begin position="35"/>
        <end position="53"/>
    </location>
</feature>
<dbReference type="GO" id="GO:0005768">
    <property type="term" value="C:endosome"/>
    <property type="evidence" value="ECO:0007669"/>
    <property type="project" value="TreeGrafter"/>
</dbReference>
<proteinExistence type="predicted"/>
<evidence type="ECO:0000256" key="2">
    <source>
        <dbReference type="ARBA" id="ARBA00022771"/>
    </source>
</evidence>
<name>A0AAV5MXJ7_9ROSI</name>
<keyword evidence="5" id="KW-1133">Transmembrane helix</keyword>
<dbReference type="Pfam" id="PF16041">
    <property type="entry name" value="APD1-4_M"/>
    <property type="match status" value="1"/>
</dbReference>
<dbReference type="Proteomes" id="UP001054252">
    <property type="component" value="Unassembled WGS sequence"/>
</dbReference>
<keyword evidence="1" id="KW-0479">Metal-binding</keyword>
<keyword evidence="5" id="KW-0472">Membrane</keyword>
<dbReference type="InterPro" id="IPR032010">
    <property type="entry name" value="APD1-4_M"/>
</dbReference>
<keyword evidence="3" id="KW-0862">Zinc</keyword>
<dbReference type="GO" id="GO:0008270">
    <property type="term" value="F:zinc ion binding"/>
    <property type="evidence" value="ECO:0007669"/>
    <property type="project" value="UniProtKB-KW"/>
</dbReference>
<dbReference type="GO" id="GO:0061630">
    <property type="term" value="F:ubiquitin protein ligase activity"/>
    <property type="evidence" value="ECO:0007669"/>
    <property type="project" value="TreeGrafter"/>
</dbReference>
<organism evidence="8 9">
    <name type="scientific">Rubroshorea leprosula</name>
    <dbReference type="NCBI Taxonomy" id="152421"/>
    <lineage>
        <taxon>Eukaryota</taxon>
        <taxon>Viridiplantae</taxon>
        <taxon>Streptophyta</taxon>
        <taxon>Embryophyta</taxon>
        <taxon>Tracheophyta</taxon>
        <taxon>Spermatophyta</taxon>
        <taxon>Magnoliopsida</taxon>
        <taxon>eudicotyledons</taxon>
        <taxon>Gunneridae</taxon>
        <taxon>Pentapetalae</taxon>
        <taxon>rosids</taxon>
        <taxon>malvids</taxon>
        <taxon>Malvales</taxon>
        <taxon>Dipterocarpaceae</taxon>
        <taxon>Rubroshorea</taxon>
    </lineage>
</organism>
<sequence length="341" mass="37966">MAEPSRSSASTSSSSSYPVNRGDSGAAASSSNTSVREEHDRYQHRHHDTELEHHQNGVSYRGSFFAFDISSEVITDDTWSCIIVVLTFWFFVAMTLILGVYGASNISLGPNCSLLIQPNSIFVQSITIEESNGAANGIELYGFYKTPPLDVETTWSETYVTTVQVYSHKSWIYYLNEGSQVNISYTVNSSGSSVFLIIAQGSDGLTQWLEDPTYPNTTLSWNVVHGSGVIQQDIDIASSYYIALGNLNSEEVEVELNLRLKAWKYNTTEAYYKCTFTQGRCSLSVLFPKGNIVVLTSPSPNQEPLSKTGDKLKKFQFQYSEAIFRSSFFGIFLKNIPEVFS</sequence>
<feature type="compositionally biased region" description="Low complexity" evidence="4">
    <location>
        <begin position="1"/>
        <end position="16"/>
    </location>
</feature>
<evidence type="ECO:0008006" key="10">
    <source>
        <dbReference type="Google" id="ProtNLM"/>
    </source>
</evidence>
<dbReference type="PANTHER" id="PTHR46858:SF5">
    <property type="entry name" value="E3 UBIQUITIN-PROTEIN LIGASE APD1-RELATED"/>
    <property type="match status" value="1"/>
</dbReference>
<evidence type="ECO:0000256" key="4">
    <source>
        <dbReference type="SAM" id="MobiDB-lite"/>
    </source>
</evidence>
<dbReference type="GO" id="GO:0016567">
    <property type="term" value="P:protein ubiquitination"/>
    <property type="evidence" value="ECO:0007669"/>
    <property type="project" value="TreeGrafter"/>
</dbReference>
<evidence type="ECO:0000313" key="9">
    <source>
        <dbReference type="Proteomes" id="UP001054252"/>
    </source>
</evidence>
<keyword evidence="2" id="KW-0863">Zinc-finger</keyword>
<reference evidence="8 9" key="1">
    <citation type="journal article" date="2021" name="Commun. Biol.">
        <title>The genome of Shorea leprosula (Dipterocarpaceae) highlights the ecological relevance of drought in aseasonal tropical rainforests.</title>
        <authorList>
            <person name="Ng K.K.S."/>
            <person name="Kobayashi M.J."/>
            <person name="Fawcett J.A."/>
            <person name="Hatakeyama M."/>
            <person name="Paape T."/>
            <person name="Ng C.H."/>
            <person name="Ang C.C."/>
            <person name="Tnah L.H."/>
            <person name="Lee C.T."/>
            <person name="Nishiyama T."/>
            <person name="Sese J."/>
            <person name="O'Brien M.J."/>
            <person name="Copetti D."/>
            <person name="Mohd Noor M.I."/>
            <person name="Ong R.C."/>
            <person name="Putra M."/>
            <person name="Sireger I.Z."/>
            <person name="Indrioko S."/>
            <person name="Kosugi Y."/>
            <person name="Izuno A."/>
            <person name="Isagi Y."/>
            <person name="Lee S.L."/>
            <person name="Shimizu K.K."/>
        </authorList>
    </citation>
    <scope>NUCLEOTIDE SEQUENCE [LARGE SCALE GENOMIC DNA]</scope>
    <source>
        <strain evidence="8">214</strain>
    </source>
</reference>
<evidence type="ECO:0000256" key="1">
    <source>
        <dbReference type="ARBA" id="ARBA00022723"/>
    </source>
</evidence>
<dbReference type="Pfam" id="PF16040">
    <property type="entry name" value="APD1-4_N"/>
    <property type="match status" value="1"/>
</dbReference>
<evidence type="ECO:0000259" key="6">
    <source>
        <dbReference type="Pfam" id="PF16040"/>
    </source>
</evidence>
<evidence type="ECO:0000256" key="3">
    <source>
        <dbReference type="ARBA" id="ARBA00022833"/>
    </source>
</evidence>
<keyword evidence="9" id="KW-1185">Reference proteome</keyword>
<protein>
    <recommendedName>
        <fullName evidence="10">E3 ubiquitin-protein ligase APD1-4 N-terminal domain-containing protein</fullName>
    </recommendedName>
</protein>
<dbReference type="PANTHER" id="PTHR46858">
    <property type="entry name" value="OS05G0521000 PROTEIN"/>
    <property type="match status" value="1"/>
</dbReference>